<feature type="transmembrane region" description="Helical" evidence="6">
    <location>
        <begin position="421"/>
        <end position="438"/>
    </location>
</feature>
<keyword evidence="4 6" id="KW-1133">Transmembrane helix</keyword>
<protein>
    <submittedName>
        <fullName evidence="7">Polysaccharide biosynthesis protein</fullName>
    </submittedName>
</protein>
<keyword evidence="5 6" id="KW-0472">Membrane</keyword>
<dbReference type="PANTHER" id="PTHR30250">
    <property type="entry name" value="PST FAMILY PREDICTED COLANIC ACID TRANSPORTER"/>
    <property type="match status" value="1"/>
</dbReference>
<dbReference type="PIRSF" id="PIRSF038958">
    <property type="entry name" value="PG_synth_SpoVB"/>
    <property type="match status" value="1"/>
</dbReference>
<feature type="transmembrane region" description="Helical" evidence="6">
    <location>
        <begin position="506"/>
        <end position="527"/>
    </location>
</feature>
<dbReference type="Pfam" id="PF01943">
    <property type="entry name" value="Polysacc_synt"/>
    <property type="match status" value="1"/>
</dbReference>
<feature type="transmembrane region" description="Helical" evidence="6">
    <location>
        <begin position="101"/>
        <end position="125"/>
    </location>
</feature>
<proteinExistence type="predicted"/>
<feature type="transmembrane region" description="Helical" evidence="6">
    <location>
        <begin position="176"/>
        <end position="194"/>
    </location>
</feature>
<gene>
    <name evidence="7" type="ORF">H9981_07950</name>
</gene>
<feature type="transmembrane region" description="Helical" evidence="6">
    <location>
        <begin position="206"/>
        <end position="233"/>
    </location>
</feature>
<evidence type="ECO:0000256" key="2">
    <source>
        <dbReference type="ARBA" id="ARBA00022475"/>
    </source>
</evidence>
<feature type="transmembrane region" description="Helical" evidence="6">
    <location>
        <begin position="21"/>
        <end position="40"/>
    </location>
</feature>
<evidence type="ECO:0000313" key="8">
    <source>
        <dbReference type="Proteomes" id="UP000824243"/>
    </source>
</evidence>
<sequence length="559" mass="60337">MADARKTRIQSAQNDDFIAQGAILAVATVLTKVIGVIYRIPLANILGDAGNGFYGYAYQIYAMALMVSSLSLPTAVSKLVSARLAAGQKRNSVRVFRCSMVFAVVVGTVITAAVFFGADAISVYAMKSPLSVYALKMLAPGLFLVAVMAVIRGYFQGLGSMMPTAVSQIIEQLIRAVISIAGAGIFVDMGTRAGEKAGEELLGPAYGAAGATLGTVLGALIALVFLFFVVWAYRGKMNRQYRTDRSGKEDSYRHILKVLVLTAVPILFSTAIYNINQILDLTIFNHIMDAQGYVEEEYMALQGIYSGKYDTLVNVPLSIPWALCSSVVPSLTAAVATRSRKLVHEKIDQTLRLTMVITIPCGVGFLVLASPLMVLLYNDASKTPAYLLMLGSVVVVLYAWSSISNSILHGLNHISSPAKNACIALVVHLIAFVLMMTAFKMNVYALAAGNIVFAACMCWLNQRKVHKVCGFRMNIMDTFVKPLIASAVMGIVAYGVYFGLDHLIGGRWIPTIIAIIIAMLVYVAVVLKIGTLSDADIEALPMGARLLRLSRKLRLMPAE</sequence>
<dbReference type="Proteomes" id="UP000824243">
    <property type="component" value="Unassembled WGS sequence"/>
</dbReference>
<feature type="transmembrane region" description="Helical" evidence="6">
    <location>
        <begin position="137"/>
        <end position="155"/>
    </location>
</feature>
<accession>A0A9D2ATV4</accession>
<feature type="transmembrane region" description="Helical" evidence="6">
    <location>
        <begin position="254"/>
        <end position="275"/>
    </location>
</feature>
<organism evidence="7 8">
    <name type="scientific">Candidatus Mediterraneibacter caccavium</name>
    <dbReference type="NCBI Taxonomy" id="2838661"/>
    <lineage>
        <taxon>Bacteria</taxon>
        <taxon>Bacillati</taxon>
        <taxon>Bacillota</taxon>
        <taxon>Clostridia</taxon>
        <taxon>Lachnospirales</taxon>
        <taxon>Lachnospiraceae</taxon>
        <taxon>Mediterraneibacter</taxon>
    </lineage>
</organism>
<evidence type="ECO:0000313" key="7">
    <source>
        <dbReference type="EMBL" id="HIX48924.1"/>
    </source>
</evidence>
<dbReference type="PANTHER" id="PTHR30250:SF21">
    <property type="entry name" value="LIPID II FLIPPASE MURJ"/>
    <property type="match status" value="1"/>
</dbReference>
<dbReference type="CDD" id="cd13124">
    <property type="entry name" value="MATE_SpoVB_like"/>
    <property type="match status" value="1"/>
</dbReference>
<keyword evidence="3 6" id="KW-0812">Transmembrane</keyword>
<comment type="caution">
    <text evidence="7">The sequence shown here is derived from an EMBL/GenBank/DDBJ whole genome shotgun (WGS) entry which is preliminary data.</text>
</comment>
<dbReference type="EMBL" id="DXFA01000140">
    <property type="protein sequence ID" value="HIX48924.1"/>
    <property type="molecule type" value="Genomic_DNA"/>
</dbReference>
<evidence type="ECO:0000256" key="6">
    <source>
        <dbReference type="SAM" id="Phobius"/>
    </source>
</evidence>
<dbReference type="AlphaFoldDB" id="A0A9D2ATV4"/>
<feature type="transmembrane region" description="Helical" evidence="6">
    <location>
        <begin position="383"/>
        <end position="400"/>
    </location>
</feature>
<evidence type="ECO:0000256" key="5">
    <source>
        <dbReference type="ARBA" id="ARBA00023136"/>
    </source>
</evidence>
<dbReference type="GO" id="GO:0005886">
    <property type="term" value="C:plasma membrane"/>
    <property type="evidence" value="ECO:0007669"/>
    <property type="project" value="UniProtKB-SubCell"/>
</dbReference>
<reference evidence="7" key="2">
    <citation type="submission" date="2021-04" db="EMBL/GenBank/DDBJ databases">
        <authorList>
            <person name="Gilroy R."/>
        </authorList>
    </citation>
    <scope>NUCLEOTIDE SEQUENCE</scope>
    <source>
        <strain evidence="7">ChiSjej5B23-15282</strain>
    </source>
</reference>
<feature type="transmembrane region" description="Helical" evidence="6">
    <location>
        <begin position="356"/>
        <end position="377"/>
    </location>
</feature>
<dbReference type="InterPro" id="IPR024923">
    <property type="entry name" value="PG_synth_SpoVB"/>
</dbReference>
<evidence type="ECO:0000256" key="4">
    <source>
        <dbReference type="ARBA" id="ARBA00022989"/>
    </source>
</evidence>
<keyword evidence="2" id="KW-1003">Cell membrane</keyword>
<feature type="transmembrane region" description="Helical" evidence="6">
    <location>
        <begin position="318"/>
        <end position="336"/>
    </location>
</feature>
<feature type="transmembrane region" description="Helical" evidence="6">
    <location>
        <begin position="444"/>
        <end position="461"/>
    </location>
</feature>
<evidence type="ECO:0000256" key="3">
    <source>
        <dbReference type="ARBA" id="ARBA00022692"/>
    </source>
</evidence>
<feature type="transmembrane region" description="Helical" evidence="6">
    <location>
        <begin position="482"/>
        <end position="500"/>
    </location>
</feature>
<reference evidence="7" key="1">
    <citation type="journal article" date="2021" name="PeerJ">
        <title>Extensive microbial diversity within the chicken gut microbiome revealed by metagenomics and culture.</title>
        <authorList>
            <person name="Gilroy R."/>
            <person name="Ravi A."/>
            <person name="Getino M."/>
            <person name="Pursley I."/>
            <person name="Horton D.L."/>
            <person name="Alikhan N.F."/>
            <person name="Baker D."/>
            <person name="Gharbi K."/>
            <person name="Hall N."/>
            <person name="Watson M."/>
            <person name="Adriaenssens E.M."/>
            <person name="Foster-Nyarko E."/>
            <person name="Jarju S."/>
            <person name="Secka A."/>
            <person name="Antonio M."/>
            <person name="Oren A."/>
            <person name="Chaudhuri R.R."/>
            <person name="La Ragione R."/>
            <person name="Hildebrand F."/>
            <person name="Pallen M.J."/>
        </authorList>
    </citation>
    <scope>NUCLEOTIDE SEQUENCE</scope>
    <source>
        <strain evidence="7">ChiSjej5B23-15282</strain>
    </source>
</reference>
<comment type="subcellular location">
    <subcellularLocation>
        <location evidence="1">Cell membrane</location>
        <topology evidence="1">Multi-pass membrane protein</topology>
    </subcellularLocation>
</comment>
<dbReference type="InterPro" id="IPR002797">
    <property type="entry name" value="Polysacc_synth"/>
</dbReference>
<name>A0A9D2ATV4_9FIRM</name>
<feature type="transmembrane region" description="Helical" evidence="6">
    <location>
        <begin position="60"/>
        <end position="80"/>
    </location>
</feature>
<dbReference type="InterPro" id="IPR050833">
    <property type="entry name" value="Poly_Biosynth_Transport"/>
</dbReference>
<evidence type="ECO:0000256" key="1">
    <source>
        <dbReference type="ARBA" id="ARBA00004651"/>
    </source>
</evidence>